<dbReference type="GO" id="GO:1990544">
    <property type="term" value="P:mitochondrial ATP transmembrane transport"/>
    <property type="evidence" value="ECO:0007669"/>
    <property type="project" value="InterPro"/>
</dbReference>
<dbReference type="PANTHER" id="PTHR45635:SF31">
    <property type="entry name" value="ADP_ATP TRANSLOCASE"/>
    <property type="match status" value="1"/>
</dbReference>
<keyword evidence="3 10" id="KW-0813">Transport</keyword>
<dbReference type="PROSITE" id="PS50920">
    <property type="entry name" value="SOLCAR"/>
    <property type="match status" value="3"/>
</dbReference>
<keyword evidence="4 9" id="KW-0812">Transmembrane</keyword>
<dbReference type="InterPro" id="IPR002067">
    <property type="entry name" value="MCP"/>
</dbReference>
<feature type="repeat" description="Solcar" evidence="9">
    <location>
        <begin position="56"/>
        <end position="150"/>
    </location>
</feature>
<dbReference type="EMBL" id="LVLJ01002763">
    <property type="protein sequence ID" value="OAE23856.1"/>
    <property type="molecule type" value="Genomic_DNA"/>
</dbReference>
<dbReference type="InterPro" id="IPR023395">
    <property type="entry name" value="MCP_dom_sf"/>
</dbReference>
<feature type="repeat" description="Solcar" evidence="9">
    <location>
        <begin position="165"/>
        <end position="254"/>
    </location>
</feature>
<evidence type="ECO:0000256" key="9">
    <source>
        <dbReference type="PROSITE-ProRule" id="PRU00282"/>
    </source>
</evidence>
<proteinExistence type="inferred from homology"/>
<dbReference type="GO" id="GO:0005471">
    <property type="term" value="F:ATP:ADP antiporter activity"/>
    <property type="evidence" value="ECO:0007669"/>
    <property type="project" value="UniProtKB-UniRule"/>
</dbReference>
<dbReference type="PANTHER" id="PTHR45635">
    <property type="entry name" value="ADP,ATP CARRIER PROTEIN 1-RELATED-RELATED"/>
    <property type="match status" value="1"/>
</dbReference>
<name>A0A176VVF5_MARPO</name>
<dbReference type="PRINTS" id="PR00927">
    <property type="entry name" value="ADPTRNSLCASE"/>
</dbReference>
<evidence type="ECO:0000256" key="2">
    <source>
        <dbReference type="ARBA" id="ARBA00006375"/>
    </source>
</evidence>
<feature type="compositionally biased region" description="Basic and acidic residues" evidence="12">
    <location>
        <begin position="362"/>
        <end position="377"/>
    </location>
</feature>
<comment type="function">
    <text evidence="11">Catalyzes the exchange of ADP and ATP across the membrane.</text>
</comment>
<protein>
    <recommendedName>
        <fullName evidence="11">ADP/ATP translocase</fullName>
    </recommendedName>
    <alternativeName>
        <fullName evidence="11">ADP,ATP carrier protein</fullName>
    </alternativeName>
</protein>
<reference evidence="13" key="1">
    <citation type="submission" date="2016-03" db="EMBL/GenBank/DDBJ databases">
        <title>Mechanisms controlling the formation of the plant cell surface in tip-growing cells are functionally conserved among land plants.</title>
        <authorList>
            <person name="Honkanen S."/>
            <person name="Jones V.A."/>
            <person name="Morieri G."/>
            <person name="Champion C."/>
            <person name="Hetherington A.J."/>
            <person name="Kelly S."/>
            <person name="Saint-Marcoux D."/>
            <person name="Proust H."/>
            <person name="Prescott H."/>
            <person name="Dolan L."/>
        </authorList>
    </citation>
    <scope>NUCLEOTIDE SEQUENCE [LARGE SCALE GENOMIC DNA]</scope>
    <source>
        <tissue evidence="13">Whole gametophyte</tissue>
    </source>
</reference>
<dbReference type="Gene3D" id="1.50.40.10">
    <property type="entry name" value="Mitochondrial carrier domain"/>
    <property type="match status" value="1"/>
</dbReference>
<dbReference type="AlphaFoldDB" id="A0A176VVF5"/>
<evidence type="ECO:0000256" key="5">
    <source>
        <dbReference type="ARBA" id="ARBA00022737"/>
    </source>
</evidence>
<accession>A0A176VVF5</accession>
<evidence type="ECO:0000256" key="12">
    <source>
        <dbReference type="SAM" id="MobiDB-lite"/>
    </source>
</evidence>
<feature type="region of interest" description="Disordered" evidence="12">
    <location>
        <begin position="356"/>
        <end position="377"/>
    </location>
</feature>
<dbReference type="GO" id="GO:0005743">
    <property type="term" value="C:mitochondrial inner membrane"/>
    <property type="evidence" value="ECO:0007669"/>
    <property type="project" value="InterPro"/>
</dbReference>
<keyword evidence="6" id="KW-1133">Transmembrane helix</keyword>
<gene>
    <name evidence="13" type="ORF">AXG93_369s1500</name>
</gene>
<organism evidence="13 14">
    <name type="scientific">Marchantia polymorpha subsp. ruderalis</name>
    <dbReference type="NCBI Taxonomy" id="1480154"/>
    <lineage>
        <taxon>Eukaryota</taxon>
        <taxon>Viridiplantae</taxon>
        <taxon>Streptophyta</taxon>
        <taxon>Embryophyta</taxon>
        <taxon>Marchantiophyta</taxon>
        <taxon>Marchantiopsida</taxon>
        <taxon>Marchantiidae</taxon>
        <taxon>Marchantiales</taxon>
        <taxon>Marchantiaceae</taxon>
        <taxon>Marchantia</taxon>
    </lineage>
</organism>
<dbReference type="Proteomes" id="UP000077202">
    <property type="component" value="Unassembled WGS sequence"/>
</dbReference>
<dbReference type="PRINTS" id="PR00926">
    <property type="entry name" value="MITOCARRIER"/>
</dbReference>
<evidence type="ECO:0000256" key="6">
    <source>
        <dbReference type="ARBA" id="ARBA00022989"/>
    </source>
</evidence>
<comment type="catalytic activity">
    <reaction evidence="8">
        <text>ADP(in) + ATP(out) = ADP(out) + ATP(in)</text>
        <dbReference type="Rhea" id="RHEA:34999"/>
        <dbReference type="ChEBI" id="CHEBI:30616"/>
        <dbReference type="ChEBI" id="CHEBI:456216"/>
    </reaction>
    <physiologicalReaction direction="left-to-right" evidence="8">
        <dbReference type="Rhea" id="RHEA:35000"/>
    </physiologicalReaction>
</comment>
<dbReference type="GO" id="GO:0140021">
    <property type="term" value="P:mitochondrial ADP transmembrane transport"/>
    <property type="evidence" value="ECO:0007669"/>
    <property type="project" value="InterPro"/>
</dbReference>
<keyword evidence="14" id="KW-1185">Reference proteome</keyword>
<evidence type="ECO:0000313" key="13">
    <source>
        <dbReference type="EMBL" id="OAE23856.1"/>
    </source>
</evidence>
<evidence type="ECO:0000256" key="10">
    <source>
        <dbReference type="RuleBase" id="RU000488"/>
    </source>
</evidence>
<evidence type="ECO:0000256" key="4">
    <source>
        <dbReference type="ARBA" id="ARBA00022692"/>
    </source>
</evidence>
<evidence type="ECO:0000256" key="8">
    <source>
        <dbReference type="ARBA" id="ARBA00024143"/>
    </source>
</evidence>
<dbReference type="InterPro" id="IPR018108">
    <property type="entry name" value="MCP_transmembrane"/>
</dbReference>
<keyword evidence="7 9" id="KW-0472">Membrane</keyword>
<evidence type="ECO:0000256" key="11">
    <source>
        <dbReference type="RuleBase" id="RU368008"/>
    </source>
</evidence>
<keyword evidence="5" id="KW-0677">Repeat</keyword>
<dbReference type="SUPFAM" id="SSF103506">
    <property type="entry name" value="Mitochondrial carrier"/>
    <property type="match status" value="1"/>
</dbReference>
<comment type="subcellular location">
    <subcellularLocation>
        <location evidence="1 11">Membrane</location>
        <topology evidence="1 11">Multi-pass membrane protein</topology>
    </subcellularLocation>
</comment>
<feature type="repeat" description="Solcar" evidence="9">
    <location>
        <begin position="266"/>
        <end position="349"/>
    </location>
</feature>
<evidence type="ECO:0000256" key="3">
    <source>
        <dbReference type="ARBA" id="ARBA00022448"/>
    </source>
</evidence>
<comment type="subunit">
    <text evidence="11">Monomer.</text>
</comment>
<dbReference type="Pfam" id="PF00153">
    <property type="entry name" value="Mito_carr"/>
    <property type="match status" value="3"/>
</dbReference>
<evidence type="ECO:0000313" key="14">
    <source>
        <dbReference type="Proteomes" id="UP000077202"/>
    </source>
</evidence>
<sequence length="377" mass="41823">MNSLPAELVASASADLSILSRTTVGGAGAASGKEEVAAVQEHVEVIHQERRLEAWKSLPKDMIAGTLLGGVAHTIVAPVERAKLLLQTQDSNFVIQNGKHVRYKGLVDCIVRVARDEGFLSLWRGNGSSVMRYYPSLAINFAMKDFYRAMLIEDRDVEDENAPLARAPANFLAGAMAGCTSLVFVYPLDIAHTRLAADIGRRDARQFRGISHFLRTIYHKDGLRGVYRGFPASVQGMVVHRSIYFGGFDTAKDFLSKDAEHIPFWKRWAVAQGITTSAGLISYPLDTVRRRMMMQSGLESKMYYNTLDCWKKIYRQEGALAFYKGAVTNMVRGTGAALILVLYDELKHILRWSGPAGTEARPPSKHDVSVTTRPQEK</sequence>
<comment type="caution">
    <text evidence="13">The sequence shown here is derived from an EMBL/GenBank/DDBJ whole genome shotgun (WGS) entry which is preliminary data.</text>
</comment>
<comment type="similarity">
    <text evidence="2 10">Belongs to the mitochondrial carrier (TC 2.A.29) family.</text>
</comment>
<evidence type="ECO:0000256" key="7">
    <source>
        <dbReference type="ARBA" id="ARBA00023136"/>
    </source>
</evidence>
<evidence type="ECO:0000256" key="1">
    <source>
        <dbReference type="ARBA" id="ARBA00004141"/>
    </source>
</evidence>
<dbReference type="InterPro" id="IPR002113">
    <property type="entry name" value="ADT_euk_type"/>
</dbReference>